<reference evidence="2" key="1">
    <citation type="journal article" date="2022" name="Mol. Ecol. Resour.">
        <title>The genomes of chicory, endive, great burdock and yacon provide insights into Asteraceae palaeo-polyploidization history and plant inulin production.</title>
        <authorList>
            <person name="Fan W."/>
            <person name="Wang S."/>
            <person name="Wang H."/>
            <person name="Wang A."/>
            <person name="Jiang F."/>
            <person name="Liu H."/>
            <person name="Zhao H."/>
            <person name="Xu D."/>
            <person name="Zhang Y."/>
        </authorList>
    </citation>
    <scope>NUCLEOTIDE SEQUENCE [LARGE SCALE GENOMIC DNA]</scope>
    <source>
        <strain evidence="2">cv. Punajuju</strain>
    </source>
</reference>
<proteinExistence type="predicted"/>
<evidence type="ECO:0000313" key="1">
    <source>
        <dbReference type="EMBL" id="KAI3765008.1"/>
    </source>
</evidence>
<name>A0ACB9F104_CICIN</name>
<gene>
    <name evidence="1" type="ORF">L2E82_15028</name>
</gene>
<reference evidence="1 2" key="2">
    <citation type="journal article" date="2022" name="Mol. Ecol. Resour.">
        <title>The genomes of chicory, endive, great burdock and yacon provide insights into Asteraceae paleo-polyploidization history and plant inulin production.</title>
        <authorList>
            <person name="Fan W."/>
            <person name="Wang S."/>
            <person name="Wang H."/>
            <person name="Wang A."/>
            <person name="Jiang F."/>
            <person name="Liu H."/>
            <person name="Zhao H."/>
            <person name="Xu D."/>
            <person name="Zhang Y."/>
        </authorList>
    </citation>
    <scope>NUCLEOTIDE SEQUENCE [LARGE SCALE GENOMIC DNA]</scope>
    <source>
        <strain evidence="2">cv. Punajuju</strain>
        <tissue evidence="1">Leaves</tissue>
    </source>
</reference>
<accession>A0ACB9F104</accession>
<protein>
    <submittedName>
        <fullName evidence="1">Uncharacterized protein</fullName>
    </submittedName>
</protein>
<sequence length="271" mass="29714">MATIHTIRPPPRTTNAAKHRKRTIVPSMLNFSIGCEDSTRLVSSSSSLHLVNSEHDIMAVGAQDRLQQLATHNAGVSDDSFSGVPVFQGDGNEPDSTILSESENGVVNEESQIQNNTTSEMRMLDLCSGCGAMSIGLCLGVNMPNVNLVSCHVGGGDSQQKEEPATIEEEDEEEDDNVDNVEIFQLEQILSICYGDPKEIKKSGLYLKETEQLRTALKKELFKLEEFDSRFLILDHKVASASYGDLYKGKSDIRTSCSSYEHVPNLQACAL</sequence>
<comment type="caution">
    <text evidence="1">The sequence shown here is derived from an EMBL/GenBank/DDBJ whole genome shotgun (WGS) entry which is preliminary data.</text>
</comment>
<keyword evidence="2" id="KW-1185">Reference proteome</keyword>
<dbReference type="EMBL" id="CM042011">
    <property type="protein sequence ID" value="KAI3765008.1"/>
    <property type="molecule type" value="Genomic_DNA"/>
</dbReference>
<organism evidence="1 2">
    <name type="scientific">Cichorium intybus</name>
    <name type="common">Chicory</name>
    <dbReference type="NCBI Taxonomy" id="13427"/>
    <lineage>
        <taxon>Eukaryota</taxon>
        <taxon>Viridiplantae</taxon>
        <taxon>Streptophyta</taxon>
        <taxon>Embryophyta</taxon>
        <taxon>Tracheophyta</taxon>
        <taxon>Spermatophyta</taxon>
        <taxon>Magnoliopsida</taxon>
        <taxon>eudicotyledons</taxon>
        <taxon>Gunneridae</taxon>
        <taxon>Pentapetalae</taxon>
        <taxon>asterids</taxon>
        <taxon>campanulids</taxon>
        <taxon>Asterales</taxon>
        <taxon>Asteraceae</taxon>
        <taxon>Cichorioideae</taxon>
        <taxon>Cichorieae</taxon>
        <taxon>Cichoriinae</taxon>
        <taxon>Cichorium</taxon>
    </lineage>
</organism>
<evidence type="ECO:0000313" key="2">
    <source>
        <dbReference type="Proteomes" id="UP001055811"/>
    </source>
</evidence>
<dbReference type="Proteomes" id="UP001055811">
    <property type="component" value="Linkage Group LG03"/>
</dbReference>